<dbReference type="SUPFAM" id="SSF48613">
    <property type="entry name" value="Heme oxygenase-like"/>
    <property type="match status" value="1"/>
</dbReference>
<evidence type="ECO:0000313" key="1">
    <source>
        <dbReference type="EMBL" id="RCH55464.1"/>
    </source>
</evidence>
<reference evidence="1 2" key="1">
    <citation type="submission" date="2018-05" db="EMBL/GenBank/DDBJ databases">
        <title>Mucilaginibacter hurinus sp. nov., isolated from briquette warehouse soil.</title>
        <authorList>
            <person name="Choi L."/>
        </authorList>
    </citation>
    <scope>NUCLEOTIDE SEQUENCE [LARGE SCALE GENOMIC DNA]</scope>
    <source>
        <strain evidence="1 2">ZR32</strain>
    </source>
</reference>
<dbReference type="RefSeq" id="WP_114004380.1">
    <property type="nucleotide sequence ID" value="NZ_QGDC01000003.1"/>
</dbReference>
<name>A0A367GPS9_9SPHI</name>
<protein>
    <submittedName>
        <fullName evidence="1">Heme oxygenase</fullName>
    </submittedName>
</protein>
<gene>
    <name evidence="1" type="ORF">DJ568_06100</name>
</gene>
<keyword evidence="2" id="KW-1185">Reference proteome</keyword>
<dbReference type="CDD" id="cd19166">
    <property type="entry name" value="HemeO-bac"/>
    <property type="match status" value="1"/>
</dbReference>
<dbReference type="EMBL" id="QGDC01000003">
    <property type="protein sequence ID" value="RCH55464.1"/>
    <property type="molecule type" value="Genomic_DNA"/>
</dbReference>
<comment type="caution">
    <text evidence="1">The sequence shown here is derived from an EMBL/GenBank/DDBJ whole genome shotgun (WGS) entry which is preliminary data.</text>
</comment>
<organism evidence="1 2">
    <name type="scientific">Mucilaginibacter hurinus</name>
    <dbReference type="NCBI Taxonomy" id="2201324"/>
    <lineage>
        <taxon>Bacteria</taxon>
        <taxon>Pseudomonadati</taxon>
        <taxon>Bacteroidota</taxon>
        <taxon>Sphingobacteriia</taxon>
        <taxon>Sphingobacteriales</taxon>
        <taxon>Sphingobacteriaceae</taxon>
        <taxon>Mucilaginibacter</taxon>
    </lineage>
</organism>
<accession>A0A367GPS9</accession>
<dbReference type="Gene3D" id="1.20.910.10">
    <property type="entry name" value="Heme oxygenase-like"/>
    <property type="match status" value="1"/>
</dbReference>
<dbReference type="InterPro" id="IPR016084">
    <property type="entry name" value="Haem_Oase-like_multi-hlx"/>
</dbReference>
<dbReference type="Pfam" id="PF01126">
    <property type="entry name" value="Heme_oxygenase"/>
    <property type="match status" value="1"/>
</dbReference>
<proteinExistence type="predicted"/>
<evidence type="ECO:0000313" key="2">
    <source>
        <dbReference type="Proteomes" id="UP000253209"/>
    </source>
</evidence>
<dbReference type="InterPro" id="IPR016053">
    <property type="entry name" value="Haem_Oase-like"/>
</dbReference>
<dbReference type="AlphaFoldDB" id="A0A367GPS9"/>
<sequence length="187" mass="20702">MISDNIKEYTKTAHTDLEKIVVQKLKDVRSETDYAGLLKYFYAYFSALETAIAPYINQQILADYDLRRKADKLEHDIQELGSEIANLPQVTLPKIGDARQAMGALYVMEGSVLGGTIIVQMLKKAGINTGLTFFGGYGEDNGTMWGKFVMALNKLGQTSDDERSVLETAAATFTHFKSVFNSENNPG</sequence>
<dbReference type="Proteomes" id="UP000253209">
    <property type="component" value="Unassembled WGS sequence"/>
</dbReference>
<dbReference type="GO" id="GO:0004392">
    <property type="term" value="F:heme oxygenase (decyclizing) activity"/>
    <property type="evidence" value="ECO:0007669"/>
    <property type="project" value="InterPro"/>
</dbReference>
<dbReference type="GO" id="GO:0006788">
    <property type="term" value="P:heme oxidation"/>
    <property type="evidence" value="ECO:0007669"/>
    <property type="project" value="InterPro"/>
</dbReference>
<dbReference type="OrthoDB" id="114943at2"/>